<dbReference type="InterPro" id="IPR005123">
    <property type="entry name" value="Oxoglu/Fe-dep_dioxygenase_dom"/>
</dbReference>
<dbReference type="PROSITE" id="PS51471">
    <property type="entry name" value="FE2OG_OXY"/>
    <property type="match status" value="1"/>
</dbReference>
<keyword evidence="4 6" id="KW-0560">Oxidoreductase</keyword>
<organism evidence="8 9">
    <name type="scientific">Dipteronia dyeriana</name>
    <dbReference type="NCBI Taxonomy" id="168575"/>
    <lineage>
        <taxon>Eukaryota</taxon>
        <taxon>Viridiplantae</taxon>
        <taxon>Streptophyta</taxon>
        <taxon>Embryophyta</taxon>
        <taxon>Tracheophyta</taxon>
        <taxon>Spermatophyta</taxon>
        <taxon>Magnoliopsida</taxon>
        <taxon>eudicotyledons</taxon>
        <taxon>Gunneridae</taxon>
        <taxon>Pentapetalae</taxon>
        <taxon>rosids</taxon>
        <taxon>malvids</taxon>
        <taxon>Sapindales</taxon>
        <taxon>Sapindaceae</taxon>
        <taxon>Hippocastanoideae</taxon>
        <taxon>Acereae</taxon>
        <taxon>Dipteronia</taxon>
    </lineage>
</organism>
<accession>A0AAD9U401</accession>
<evidence type="ECO:0000256" key="2">
    <source>
        <dbReference type="ARBA" id="ARBA00008056"/>
    </source>
</evidence>
<evidence type="ECO:0000256" key="6">
    <source>
        <dbReference type="RuleBase" id="RU003682"/>
    </source>
</evidence>
<comment type="similarity">
    <text evidence="2 6">Belongs to the iron/ascorbate-dependent oxidoreductase family.</text>
</comment>
<dbReference type="InterPro" id="IPR026992">
    <property type="entry name" value="DIOX_N"/>
</dbReference>
<dbReference type="FunFam" id="2.60.120.330:FF:000005">
    <property type="entry name" value="1-aminocyclopropane-1-carboxylate oxidase homolog 1"/>
    <property type="match status" value="1"/>
</dbReference>
<dbReference type="PANTHER" id="PTHR10209">
    <property type="entry name" value="OXIDOREDUCTASE, 2OG-FE II OXYGENASE FAMILY PROTEIN"/>
    <property type="match status" value="1"/>
</dbReference>
<proteinExistence type="inferred from homology"/>
<dbReference type="EMBL" id="JANJYI010000006">
    <property type="protein sequence ID" value="KAK2647247.1"/>
    <property type="molecule type" value="Genomic_DNA"/>
</dbReference>
<reference evidence="8" key="1">
    <citation type="journal article" date="2023" name="Plant J.">
        <title>Genome sequences and population genomics provide insights into the demographic history, inbreeding, and mutation load of two 'living fossil' tree species of Dipteronia.</title>
        <authorList>
            <person name="Feng Y."/>
            <person name="Comes H.P."/>
            <person name="Chen J."/>
            <person name="Zhu S."/>
            <person name="Lu R."/>
            <person name="Zhang X."/>
            <person name="Li P."/>
            <person name="Qiu J."/>
            <person name="Olsen K.M."/>
            <person name="Qiu Y."/>
        </authorList>
    </citation>
    <scope>NUCLEOTIDE SEQUENCE</scope>
    <source>
        <strain evidence="8">KIB01</strain>
    </source>
</reference>
<gene>
    <name evidence="8" type="ORF">Ddye_022442</name>
</gene>
<dbReference type="AlphaFoldDB" id="A0AAD9U401"/>
<evidence type="ECO:0000256" key="4">
    <source>
        <dbReference type="ARBA" id="ARBA00023002"/>
    </source>
</evidence>
<feature type="domain" description="Fe2OG dioxygenase" evidence="7">
    <location>
        <begin position="221"/>
        <end position="322"/>
    </location>
</feature>
<comment type="caution">
    <text evidence="8">The sequence shown here is derived from an EMBL/GenBank/DDBJ whole genome shotgun (WGS) entry which is preliminary data.</text>
</comment>
<keyword evidence="3 6" id="KW-0479">Metal-binding</keyword>
<dbReference type="InterPro" id="IPR027443">
    <property type="entry name" value="IPNS-like_sf"/>
</dbReference>
<dbReference type="PANTHER" id="PTHR10209:SF884">
    <property type="entry name" value="1-AMINOCYCLOPROPANE-1-CARBOXYLATE OXIDASE HOMOLOG 1-LIKE"/>
    <property type="match status" value="1"/>
</dbReference>
<dbReference type="SUPFAM" id="SSF51197">
    <property type="entry name" value="Clavaminate synthase-like"/>
    <property type="match status" value="1"/>
</dbReference>
<protein>
    <recommendedName>
        <fullName evidence="7">Fe2OG dioxygenase domain-containing protein</fullName>
    </recommendedName>
</protein>
<evidence type="ECO:0000256" key="3">
    <source>
        <dbReference type="ARBA" id="ARBA00022723"/>
    </source>
</evidence>
<evidence type="ECO:0000313" key="8">
    <source>
        <dbReference type="EMBL" id="KAK2647247.1"/>
    </source>
</evidence>
<dbReference type="Gene3D" id="2.60.120.330">
    <property type="entry name" value="B-lactam Antibiotic, Isopenicillin N Synthase, Chain"/>
    <property type="match status" value="1"/>
</dbReference>
<evidence type="ECO:0000256" key="5">
    <source>
        <dbReference type="ARBA" id="ARBA00023004"/>
    </source>
</evidence>
<dbReference type="InterPro" id="IPR044861">
    <property type="entry name" value="IPNS-like_FE2OG_OXY"/>
</dbReference>
<dbReference type="Proteomes" id="UP001280121">
    <property type="component" value="Unassembled WGS sequence"/>
</dbReference>
<comment type="cofactor">
    <cofactor evidence="1">
        <name>Fe cation</name>
        <dbReference type="ChEBI" id="CHEBI:24875"/>
    </cofactor>
</comment>
<evidence type="ECO:0000256" key="1">
    <source>
        <dbReference type="ARBA" id="ARBA00001962"/>
    </source>
</evidence>
<dbReference type="Pfam" id="PF03171">
    <property type="entry name" value="2OG-FeII_Oxy"/>
    <property type="match status" value="1"/>
</dbReference>
<keyword evidence="5 6" id="KW-0408">Iron</keyword>
<keyword evidence="9" id="KW-1185">Reference proteome</keyword>
<dbReference type="GO" id="GO:0051213">
    <property type="term" value="F:dioxygenase activity"/>
    <property type="evidence" value="ECO:0007669"/>
    <property type="project" value="UniProtKB-ARBA"/>
</dbReference>
<dbReference type="Pfam" id="PF14226">
    <property type="entry name" value="DIOX_N"/>
    <property type="match status" value="1"/>
</dbReference>
<sequence>MVVTSCDDTHAPSQSGYDRISELKAFDESKAGVKGLVDSGITKIPRIFMHGHDHQQLDQVTESGDSKQSIPVIDLKDVNEDASSRSRIINQVKDACEKWGFFLVVNHGIPETILDEMIDGIRRFHEQDTDVKKKFYTRDYMTKKVLYNSNFDLFAAPAANWRDSLSCFMAPNPPDLEELPEISRDILIEYTDGTKEIATNLFELVSEALGLKPNHLRDMGCTEGLFFMGHYYPACPEPELTMGTSSHADSNFLTVLLQDQLGGLQVLHENQWVNVTPIPGSLLVNLGDLLQLISNDKFKSMNHRVVASSVGPRISVACFFRADIQSGNSMKLYGPIKELLSKENVAIYRETTVKEFVSHTYSIGLDGTSTLEHFKISKSS</sequence>
<evidence type="ECO:0000259" key="7">
    <source>
        <dbReference type="PROSITE" id="PS51471"/>
    </source>
</evidence>
<evidence type="ECO:0000313" key="9">
    <source>
        <dbReference type="Proteomes" id="UP001280121"/>
    </source>
</evidence>
<name>A0AAD9U401_9ROSI</name>
<dbReference type="GO" id="GO:0046872">
    <property type="term" value="F:metal ion binding"/>
    <property type="evidence" value="ECO:0007669"/>
    <property type="project" value="UniProtKB-KW"/>
</dbReference>